<dbReference type="InterPro" id="IPR011604">
    <property type="entry name" value="PDDEXK-like_dom_sf"/>
</dbReference>
<dbReference type="InterPro" id="IPR038726">
    <property type="entry name" value="PDDEXK_AddAB-type"/>
</dbReference>
<gene>
    <name evidence="2" type="ORF">OSR52_09575</name>
</gene>
<dbReference type="InterPro" id="IPR027417">
    <property type="entry name" value="P-loop_NTPase"/>
</dbReference>
<dbReference type="Gene3D" id="3.90.320.10">
    <property type="match status" value="1"/>
</dbReference>
<reference evidence="2" key="1">
    <citation type="submission" date="2022-11" db="EMBL/GenBank/DDBJ databases">
        <title>High-quality draft genome sequence of Galbibacter sp. strain CMA-7.</title>
        <authorList>
            <person name="Wei L."/>
            <person name="Dong C."/>
            <person name="Shao Z."/>
        </authorList>
    </citation>
    <scope>NUCLEOTIDE SEQUENCE</scope>
    <source>
        <strain evidence="2">CMA-7</strain>
    </source>
</reference>
<dbReference type="InterPro" id="IPR011335">
    <property type="entry name" value="Restrct_endonuc-II-like"/>
</dbReference>
<sequence>MKSFLAQVAKEIYTKNQNSLSTLVIILPSKRAVTFLRNELLKLVEKATIAPKIISIEEFIQDLANLKLATNIQLSFEFYSIYKKLTPEGQLEDFHTFTSWSQTVLKDFNEIDRYLIDPKSFFSHLFHIKELDQFHWTNTENKTHLQLQYLKFWEKLHVYYTAFNHHLIQKGIGYQGMIYREANENIEHYIQNKKNITHYLIGFNALNNAEKNIFQELLTNTEAEIYWDIDAFFIEHTEHDAGLFLRKYKDQWPYFKQHPFKVISTHFQEEKNIQIIGVPKNIGQAKYVGNLLAQPSLDIKNTAIVLGNENLLNPILNSIPKTINKANITSGFPLELSPFAPFFEMLMEVWEKNKNGLWYYQDVIKILSNPIAHTFTTGKKEETKALIQKINKENVIYLNDETVINISAQLFIPATNKTTNAIINNCIDIILALKVHYSNENQRNLLFLEYLYRFYEIFNQLNTFNQEHAFITGMRSLKKIYDELLTGETVDFQGEPLEGLQIMGMLESRNLDFDNVILTSVNEGILPAGKSNNSFIPFDLKIAFGLPTYKEKDAIYSYHFYRLLQRAKNIYLLYNTEPDVLEGGEKSRLLQQLTMLKQDNHHITQFIANPHIKNNKKELFHINKSNAAIQRLKEVSNKGFSPTSLSNYIRNPLSFYTQTILGIKEIEEVEETIAANTLGTIVHDTLEALYKPLEGQFLHIEHIQQMRKSIEKLVAEHFSQSYTSTSNLQGKNLIAYHVAKRYIENFMNFEEKRLKKGKKIKILQIETKVKSQIKHPDYNFPIYIKGKVDRVEEVDGIINIIDYKTGKVEQKDVEIINWSVLTEDYKYSKAFQILCYAYMMYKETPYNLFEGGIISFKNLQSEVIKFAKKDKQGKGAVKIYSIDQQLIETFEEILKNLIHEIFSKAVPFQEKEIQKHEY</sequence>
<dbReference type="SUPFAM" id="SSF52980">
    <property type="entry name" value="Restriction endonuclease-like"/>
    <property type="match status" value="1"/>
</dbReference>
<evidence type="ECO:0000259" key="1">
    <source>
        <dbReference type="Pfam" id="PF12705"/>
    </source>
</evidence>
<dbReference type="RefSeq" id="WP_277899971.1">
    <property type="nucleotide sequence ID" value="NZ_JAPMUA010000003.1"/>
</dbReference>
<keyword evidence="3" id="KW-1185">Reference proteome</keyword>
<name>A0ABT6FSN4_9FLAO</name>
<dbReference type="EMBL" id="JAPMUA010000003">
    <property type="protein sequence ID" value="MDG3586117.1"/>
    <property type="molecule type" value="Genomic_DNA"/>
</dbReference>
<dbReference type="Pfam" id="PF12705">
    <property type="entry name" value="PDDEXK_1"/>
    <property type="match status" value="1"/>
</dbReference>
<accession>A0ABT6FSN4</accession>
<protein>
    <submittedName>
        <fullName evidence="2">PD-(D/E)XK nuclease family protein</fullName>
    </submittedName>
</protein>
<feature type="domain" description="PD-(D/E)XK endonuclease-like" evidence="1">
    <location>
        <begin position="640"/>
        <end position="910"/>
    </location>
</feature>
<evidence type="ECO:0000313" key="2">
    <source>
        <dbReference type="EMBL" id="MDG3586117.1"/>
    </source>
</evidence>
<dbReference type="SUPFAM" id="SSF52540">
    <property type="entry name" value="P-loop containing nucleoside triphosphate hydrolases"/>
    <property type="match status" value="1"/>
</dbReference>
<comment type="caution">
    <text evidence="2">The sequence shown here is derived from an EMBL/GenBank/DDBJ whole genome shotgun (WGS) entry which is preliminary data.</text>
</comment>
<proteinExistence type="predicted"/>
<organism evidence="2 3">
    <name type="scientific">Galbibacter pacificus</name>
    <dbReference type="NCBI Taxonomy" id="2996052"/>
    <lineage>
        <taxon>Bacteria</taxon>
        <taxon>Pseudomonadati</taxon>
        <taxon>Bacteroidota</taxon>
        <taxon>Flavobacteriia</taxon>
        <taxon>Flavobacteriales</taxon>
        <taxon>Flavobacteriaceae</taxon>
        <taxon>Galbibacter</taxon>
    </lineage>
</organism>
<dbReference type="Proteomes" id="UP001153642">
    <property type="component" value="Unassembled WGS sequence"/>
</dbReference>
<evidence type="ECO:0000313" key="3">
    <source>
        <dbReference type="Proteomes" id="UP001153642"/>
    </source>
</evidence>